<proteinExistence type="predicted"/>
<dbReference type="STRING" id="1869.MB27_08520"/>
<accession>A0A0A6UTY2</accession>
<dbReference type="OrthoDB" id="3395187at2"/>
<dbReference type="Proteomes" id="UP000054537">
    <property type="component" value="Unassembled WGS sequence"/>
</dbReference>
<comment type="caution">
    <text evidence="1">The sequence shown here is derived from an EMBL/GenBank/DDBJ whole genome shotgun (WGS) entry which is preliminary data.</text>
</comment>
<evidence type="ECO:0008006" key="3">
    <source>
        <dbReference type="Google" id="ProtNLM"/>
    </source>
</evidence>
<name>A0A0A6UTY2_ACTUT</name>
<dbReference type="AlphaFoldDB" id="A0A0A6UTY2"/>
<keyword evidence="2" id="KW-1185">Reference proteome</keyword>
<dbReference type="InterPro" id="IPR036689">
    <property type="entry name" value="ESAT-6-like_sf"/>
</dbReference>
<evidence type="ECO:0000313" key="1">
    <source>
        <dbReference type="EMBL" id="KHD77909.1"/>
    </source>
</evidence>
<dbReference type="eggNOG" id="ENOG50328DJ">
    <property type="taxonomic scope" value="Bacteria"/>
</dbReference>
<dbReference type="SUPFAM" id="SSF140453">
    <property type="entry name" value="EsxAB dimer-like"/>
    <property type="match status" value="1"/>
</dbReference>
<evidence type="ECO:0000313" key="2">
    <source>
        <dbReference type="Proteomes" id="UP000054537"/>
    </source>
</evidence>
<dbReference type="Gene3D" id="1.10.287.1060">
    <property type="entry name" value="ESAT-6-like"/>
    <property type="match status" value="1"/>
</dbReference>
<gene>
    <name evidence="1" type="ORF">MB27_08520</name>
</gene>
<organism evidence="1 2">
    <name type="scientific">Actinoplanes utahensis</name>
    <dbReference type="NCBI Taxonomy" id="1869"/>
    <lineage>
        <taxon>Bacteria</taxon>
        <taxon>Bacillati</taxon>
        <taxon>Actinomycetota</taxon>
        <taxon>Actinomycetes</taxon>
        <taxon>Micromonosporales</taxon>
        <taxon>Micromonosporaceae</taxon>
        <taxon>Actinoplanes</taxon>
    </lineage>
</organism>
<dbReference type="RefSeq" id="WP_043523630.1">
    <property type="nucleotide sequence ID" value="NZ_BAABKU010000026.1"/>
</dbReference>
<reference evidence="1 2" key="1">
    <citation type="submission" date="2014-10" db="EMBL/GenBank/DDBJ databases">
        <title>Draft genome sequence of Actinoplanes utahensis NRRL 12052.</title>
        <authorList>
            <person name="Velasco-Bucheli B."/>
            <person name="del Cerro C."/>
            <person name="Hormigo D."/>
            <person name="Garcia J.L."/>
            <person name="Acebal C."/>
            <person name="Arroyo M."/>
            <person name="de la Mata I."/>
        </authorList>
    </citation>
    <scope>NUCLEOTIDE SEQUENCE [LARGE SCALE GENOMIC DNA]</scope>
    <source>
        <strain evidence="1 2">NRRL 12052</strain>
    </source>
</reference>
<dbReference type="EMBL" id="JRTT01000008">
    <property type="protein sequence ID" value="KHD77909.1"/>
    <property type="molecule type" value="Genomic_DNA"/>
</dbReference>
<sequence>MGTEEVRVEPVVLEAAARVCAELADRVKESNRDVGPETEAAMTGLGGWKTRYSLELLATAWTDDAEDLAGYLSALGDALSGCARDYQHTDRATAALFDITRGR</sequence>
<protein>
    <recommendedName>
        <fullName evidence="3">Excreted virulence factor EspC (Type VII ESX diderm)</fullName>
    </recommendedName>
</protein>